<dbReference type="InterPro" id="IPR036259">
    <property type="entry name" value="MFS_trans_sf"/>
</dbReference>
<feature type="transmembrane region" description="Helical" evidence="7">
    <location>
        <begin position="20"/>
        <end position="46"/>
    </location>
</feature>
<evidence type="ECO:0000256" key="7">
    <source>
        <dbReference type="SAM" id="Phobius"/>
    </source>
</evidence>
<gene>
    <name evidence="9" type="ORF">J0M35_01995</name>
</gene>
<dbReference type="PANTHER" id="PTHR23517">
    <property type="entry name" value="RESISTANCE PROTEIN MDTM, PUTATIVE-RELATED-RELATED"/>
    <property type="match status" value="1"/>
</dbReference>
<dbReference type="InterPro" id="IPR020846">
    <property type="entry name" value="MFS_dom"/>
</dbReference>
<protein>
    <submittedName>
        <fullName evidence="9">MFS transporter</fullName>
    </submittedName>
</protein>
<feature type="transmembrane region" description="Helical" evidence="7">
    <location>
        <begin position="300"/>
        <end position="320"/>
    </location>
</feature>
<feature type="transmembrane region" description="Helical" evidence="7">
    <location>
        <begin position="92"/>
        <end position="111"/>
    </location>
</feature>
<accession>A0A8J7TKS8</accession>
<dbReference type="Pfam" id="PF07690">
    <property type="entry name" value="MFS_1"/>
    <property type="match status" value="1"/>
</dbReference>
<feature type="transmembrane region" description="Helical" evidence="7">
    <location>
        <begin position="341"/>
        <end position="363"/>
    </location>
</feature>
<feature type="transmembrane region" description="Helical" evidence="7">
    <location>
        <begin position="132"/>
        <end position="151"/>
    </location>
</feature>
<name>A0A8J7TKS8_9BACT</name>
<feature type="transmembrane region" description="Helical" evidence="7">
    <location>
        <begin position="274"/>
        <end position="294"/>
    </location>
</feature>
<dbReference type="PROSITE" id="PS50850">
    <property type="entry name" value="MFS"/>
    <property type="match status" value="1"/>
</dbReference>
<dbReference type="GO" id="GO:0022857">
    <property type="term" value="F:transmembrane transporter activity"/>
    <property type="evidence" value="ECO:0007669"/>
    <property type="project" value="InterPro"/>
</dbReference>
<dbReference type="InterPro" id="IPR011701">
    <property type="entry name" value="MFS"/>
</dbReference>
<comment type="subcellular location">
    <subcellularLocation>
        <location evidence="1">Cell membrane</location>
        <topology evidence="1">Multi-pass membrane protein</topology>
    </subcellularLocation>
</comment>
<evidence type="ECO:0000313" key="10">
    <source>
        <dbReference type="Proteomes" id="UP000664277"/>
    </source>
</evidence>
<dbReference type="Gene3D" id="1.20.1250.20">
    <property type="entry name" value="MFS general substrate transporter like domains"/>
    <property type="match status" value="1"/>
</dbReference>
<sequence>MILALGRFVSGIGSGLTMFYAPIFFVNVAGIPAANVGFGLGMGGLAGIVGRIAGGSLSDHAKCGRKGALMLACLTLSLGAFCFAATDSFIVFLVGNILSGLGIGLYWPAAESMVSDLTGEHKMNEAFGLSRMADYAGLGIGVVAGGLVIGAHAAYRLLFLFDAVSFLALLAFIIWGTRETLDMTAAHSHRAGLVSNWLTALKDKKLALYAVLNLFFTNNVLQMSSTLPLYTSRLPYMAGTASSVAVIFSFYIILVSLLILPISRKAARSAKTRALMLACLAWLAGQVLTAFLPSLGASQALVIALSILSVSIFAFANALYGPAASSLVVELAPPTARATYLSVNSLCWGLAGTVGPAVGLALIDKGAMPALYYWLGLGLFNVFCIAGLYWLEKLKSSGNQ</sequence>
<organism evidence="9 10">
    <name type="scientific">Candidatus Obscuribacter phosphatis</name>
    <dbReference type="NCBI Taxonomy" id="1906157"/>
    <lineage>
        <taxon>Bacteria</taxon>
        <taxon>Bacillati</taxon>
        <taxon>Candidatus Melainabacteria</taxon>
        <taxon>Candidatus Obscuribacterales</taxon>
        <taxon>Candidatus Obscuribacteraceae</taxon>
        <taxon>Candidatus Obscuribacter</taxon>
    </lineage>
</organism>
<dbReference type="PANTHER" id="PTHR23517:SF2">
    <property type="entry name" value="MULTIDRUG RESISTANCE PROTEIN MDTH"/>
    <property type="match status" value="1"/>
</dbReference>
<feature type="transmembrane region" description="Helical" evidence="7">
    <location>
        <begin position="369"/>
        <end position="391"/>
    </location>
</feature>
<dbReference type="SUPFAM" id="SSF103473">
    <property type="entry name" value="MFS general substrate transporter"/>
    <property type="match status" value="1"/>
</dbReference>
<keyword evidence="5 7" id="KW-1133">Transmembrane helix</keyword>
<dbReference type="InterPro" id="IPR050171">
    <property type="entry name" value="MFS_Transporters"/>
</dbReference>
<keyword evidence="2" id="KW-0813">Transport</keyword>
<keyword evidence="3" id="KW-1003">Cell membrane</keyword>
<evidence type="ECO:0000256" key="2">
    <source>
        <dbReference type="ARBA" id="ARBA00022448"/>
    </source>
</evidence>
<evidence type="ECO:0000313" key="9">
    <source>
        <dbReference type="EMBL" id="MBN8659105.1"/>
    </source>
</evidence>
<proteinExistence type="predicted"/>
<dbReference type="GO" id="GO:0005886">
    <property type="term" value="C:plasma membrane"/>
    <property type="evidence" value="ECO:0007669"/>
    <property type="project" value="UniProtKB-SubCell"/>
</dbReference>
<evidence type="ECO:0000256" key="3">
    <source>
        <dbReference type="ARBA" id="ARBA00022475"/>
    </source>
</evidence>
<evidence type="ECO:0000256" key="4">
    <source>
        <dbReference type="ARBA" id="ARBA00022692"/>
    </source>
</evidence>
<feature type="domain" description="Major facilitator superfamily (MFS) profile" evidence="8">
    <location>
        <begin position="1"/>
        <end position="395"/>
    </location>
</feature>
<evidence type="ECO:0000256" key="6">
    <source>
        <dbReference type="ARBA" id="ARBA00023136"/>
    </source>
</evidence>
<dbReference type="EMBL" id="JAFLCK010000002">
    <property type="protein sequence ID" value="MBN8659105.1"/>
    <property type="molecule type" value="Genomic_DNA"/>
</dbReference>
<keyword evidence="6 7" id="KW-0472">Membrane</keyword>
<feature type="transmembrane region" description="Helical" evidence="7">
    <location>
        <begin position="67"/>
        <end position="86"/>
    </location>
</feature>
<dbReference type="AlphaFoldDB" id="A0A8J7TKS8"/>
<feature type="transmembrane region" description="Helical" evidence="7">
    <location>
        <begin position="157"/>
        <end position="175"/>
    </location>
</feature>
<evidence type="ECO:0000256" key="5">
    <source>
        <dbReference type="ARBA" id="ARBA00022989"/>
    </source>
</evidence>
<keyword evidence="4 7" id="KW-0812">Transmembrane</keyword>
<comment type="caution">
    <text evidence="9">The sequence shown here is derived from an EMBL/GenBank/DDBJ whole genome shotgun (WGS) entry which is preliminary data.</text>
</comment>
<feature type="transmembrane region" description="Helical" evidence="7">
    <location>
        <begin position="206"/>
        <end position="224"/>
    </location>
</feature>
<evidence type="ECO:0000256" key="1">
    <source>
        <dbReference type="ARBA" id="ARBA00004651"/>
    </source>
</evidence>
<dbReference type="Proteomes" id="UP000664277">
    <property type="component" value="Unassembled WGS sequence"/>
</dbReference>
<feature type="transmembrane region" description="Helical" evidence="7">
    <location>
        <begin position="236"/>
        <end position="262"/>
    </location>
</feature>
<evidence type="ECO:0000259" key="8">
    <source>
        <dbReference type="PROSITE" id="PS50850"/>
    </source>
</evidence>
<reference evidence="9" key="1">
    <citation type="submission" date="2021-02" db="EMBL/GenBank/DDBJ databases">
        <title>Genome-Resolved Metagenomics of a Microbial Community Performing Photosynthetic Biological Nutrient Removal.</title>
        <authorList>
            <person name="Mcdaniel E.A."/>
        </authorList>
    </citation>
    <scope>NUCLEOTIDE SEQUENCE</scope>
    <source>
        <strain evidence="9">UWPOB_OBS1</strain>
    </source>
</reference>